<dbReference type="EMBL" id="JAARLZ010000011">
    <property type="protein sequence ID" value="NII08268.1"/>
    <property type="molecule type" value="Genomic_DNA"/>
</dbReference>
<name>A0A7X5ZJR0_9GAMM</name>
<dbReference type="SUPFAM" id="SSF47090">
    <property type="entry name" value="PGBD-like"/>
    <property type="match status" value="1"/>
</dbReference>
<dbReference type="Pfam" id="PF20410">
    <property type="entry name" value="X-Tfes_XVIPCD"/>
    <property type="match status" value="1"/>
</dbReference>
<evidence type="ECO:0000256" key="1">
    <source>
        <dbReference type="SAM" id="MobiDB-lite"/>
    </source>
</evidence>
<organism evidence="4 5">
    <name type="scientific">Luteibacter anthropi</name>
    <dbReference type="NCBI Taxonomy" id="564369"/>
    <lineage>
        <taxon>Bacteria</taxon>
        <taxon>Pseudomonadati</taxon>
        <taxon>Pseudomonadota</taxon>
        <taxon>Gammaproteobacteria</taxon>
        <taxon>Lysobacterales</taxon>
        <taxon>Rhodanobacteraceae</taxon>
        <taxon>Luteibacter</taxon>
    </lineage>
</organism>
<protein>
    <submittedName>
        <fullName evidence="4">Peptidoglycan-binding protein</fullName>
    </submittedName>
</protein>
<evidence type="ECO:0000313" key="5">
    <source>
        <dbReference type="Proteomes" id="UP000490980"/>
    </source>
</evidence>
<feature type="domain" description="X-Tfes XVIPCD" evidence="3">
    <location>
        <begin position="308"/>
        <end position="405"/>
    </location>
</feature>
<dbReference type="AlphaFoldDB" id="A0A7X5ZJR0"/>
<evidence type="ECO:0000259" key="2">
    <source>
        <dbReference type="Pfam" id="PF01471"/>
    </source>
</evidence>
<dbReference type="Proteomes" id="UP000490980">
    <property type="component" value="Unassembled WGS sequence"/>
</dbReference>
<proteinExistence type="predicted"/>
<dbReference type="RefSeq" id="WP_166950843.1">
    <property type="nucleotide sequence ID" value="NZ_JAARLZ010000011.1"/>
</dbReference>
<feature type="domain" description="Peptidoglycan binding-like" evidence="2">
    <location>
        <begin position="222"/>
        <end position="281"/>
    </location>
</feature>
<feature type="region of interest" description="Disordered" evidence="1">
    <location>
        <begin position="398"/>
        <end position="442"/>
    </location>
</feature>
<dbReference type="InterPro" id="IPR036366">
    <property type="entry name" value="PGBDSf"/>
</dbReference>
<dbReference type="InterPro" id="IPR002477">
    <property type="entry name" value="Peptidoglycan-bd-like"/>
</dbReference>
<accession>A0A7X5ZJR0</accession>
<gene>
    <name evidence="4" type="ORF">HBF25_17930</name>
</gene>
<feature type="region of interest" description="Disordered" evidence="1">
    <location>
        <begin position="199"/>
        <end position="224"/>
    </location>
</feature>
<comment type="caution">
    <text evidence="4">The sequence shown here is derived from an EMBL/GenBank/DDBJ whole genome shotgun (WGS) entry which is preliminary data.</text>
</comment>
<feature type="compositionally biased region" description="Polar residues" evidence="1">
    <location>
        <begin position="433"/>
        <end position="442"/>
    </location>
</feature>
<sequence length="442" mass="48149">MDVVSNKKISRLVATQGMTRVYEMDDGTWTTAREGTVAWRNNNPGNLKFEFHGSADKSVQSKRGKDEALDDAQRRYKGVVDLDQWGNAVFESYEAGRQAQKKLVTDSHGDHTVEELVKGYSKADYSGKTHHTNQVATIYATADAEGFDLRGKIVRDMTIDEKNALLDGIARAEHWKAGTTQHTDPLTDDQLREALHASALPSNHVRKETSAASNVHRQGDKGEAVGRLQEDLATLNIRAHDGSSIRSDQHFGPKTKEAVEAFQSAHGLHVDGVAGPATLASIAKAKSEAQVQSPLAAETKASAPSLLDTHHPAHGIYEQAFQCVSRIDAERGQGPGAHTQMFAGALTSAATASGFKRIDHVILSDDASRSWAVQGDLTSPFKQYTEVDVMKAIQTPLQQSSQEAAEHLQANVQNQQQAQTQQQSMQHDAMQQLTQQGSSLSR</sequence>
<evidence type="ECO:0000259" key="3">
    <source>
        <dbReference type="Pfam" id="PF20410"/>
    </source>
</evidence>
<dbReference type="InterPro" id="IPR036365">
    <property type="entry name" value="PGBD-like_sf"/>
</dbReference>
<dbReference type="Pfam" id="PF01471">
    <property type="entry name" value="PG_binding_1"/>
    <property type="match status" value="1"/>
</dbReference>
<keyword evidence="5" id="KW-1185">Reference proteome</keyword>
<evidence type="ECO:0000313" key="4">
    <source>
        <dbReference type="EMBL" id="NII08268.1"/>
    </source>
</evidence>
<dbReference type="InterPro" id="IPR046519">
    <property type="entry name" value="X-Tfes_XVIPCD"/>
</dbReference>
<reference evidence="4 5" key="1">
    <citation type="submission" date="2020-03" db="EMBL/GenBank/DDBJ databases">
        <authorList>
            <person name="Lai Q."/>
        </authorList>
    </citation>
    <scope>NUCLEOTIDE SEQUENCE [LARGE SCALE GENOMIC DNA]</scope>
    <source>
        <strain evidence="4 5">CCUG 25036</strain>
    </source>
</reference>
<dbReference type="Gene3D" id="1.10.101.10">
    <property type="entry name" value="PGBD-like superfamily/PGBD"/>
    <property type="match status" value="1"/>
</dbReference>
<feature type="compositionally biased region" description="Low complexity" evidence="1">
    <location>
        <begin position="409"/>
        <end position="432"/>
    </location>
</feature>